<dbReference type="InterPro" id="IPR052022">
    <property type="entry name" value="26kDa_periplasmic_antigen"/>
</dbReference>
<dbReference type="AlphaFoldDB" id="A0A6N2R2D4"/>
<dbReference type="GO" id="GO:0006974">
    <property type="term" value="P:DNA damage response"/>
    <property type="evidence" value="ECO:0007669"/>
    <property type="project" value="TreeGrafter"/>
</dbReference>
<dbReference type="EMBL" id="CACRSL010000003">
    <property type="protein sequence ID" value="VYS74220.1"/>
    <property type="molecule type" value="Genomic_DNA"/>
</dbReference>
<protein>
    <submittedName>
        <fullName evidence="2">26 kDa periplasmic immunogenic protein</fullName>
    </submittedName>
</protein>
<evidence type="ECO:0000256" key="1">
    <source>
        <dbReference type="SAM" id="SignalP"/>
    </source>
</evidence>
<dbReference type="PANTHER" id="PTHR34387:SF1">
    <property type="entry name" value="PERIPLASMIC IMMUNOGENIC PROTEIN"/>
    <property type="match status" value="1"/>
</dbReference>
<reference evidence="2" key="1">
    <citation type="submission" date="2019-11" db="EMBL/GenBank/DDBJ databases">
        <authorList>
            <person name="Feng L."/>
        </authorList>
    </citation>
    <scope>NUCLEOTIDE SEQUENCE</scope>
    <source>
        <strain evidence="2">AundefinedLFYP135</strain>
    </source>
</reference>
<name>A0A6N2R2D4_9FIRM</name>
<feature type="signal peptide" evidence="1">
    <location>
        <begin position="1"/>
        <end position="19"/>
    </location>
</feature>
<sequence>MKKAILALVLAGALVMSLAGCGAQPQGAAAPQTVTVNGTGEVEAVPDIAILNLGVESQGDTTEAARNANTESVNATIEAVKELGVAEEDVQTSNMYLNPNYGESGKVTGYRMRVNMKITVRDISKVGEIIDAVVASGSNTMSHISYGISNESDLYGQALEAAVKSARLTAEKLAAADGRTVGKMISVTEYGSGVTVKANPETAGANRTPAYDSSTTVMAGTDIISARVEVVFELQ</sequence>
<evidence type="ECO:0000313" key="2">
    <source>
        <dbReference type="EMBL" id="VYS74220.1"/>
    </source>
</evidence>
<gene>
    <name evidence="2" type="ORF">AULFYP135_00125</name>
</gene>
<dbReference type="PANTHER" id="PTHR34387">
    <property type="entry name" value="SLR1258 PROTEIN"/>
    <property type="match status" value="1"/>
</dbReference>
<accession>A0A6N2R2D4</accession>
<dbReference type="InterPro" id="IPR007497">
    <property type="entry name" value="SIMPL/DUF541"/>
</dbReference>
<dbReference type="Pfam" id="PF04402">
    <property type="entry name" value="SIMPL"/>
    <property type="match status" value="1"/>
</dbReference>
<dbReference type="Gene3D" id="3.30.70.2970">
    <property type="entry name" value="Protein of unknown function (DUF541), domain 2"/>
    <property type="match status" value="1"/>
</dbReference>
<keyword evidence="1" id="KW-0732">Signal</keyword>
<dbReference type="PROSITE" id="PS51257">
    <property type="entry name" value="PROKAR_LIPOPROTEIN"/>
    <property type="match status" value="1"/>
</dbReference>
<dbReference type="Gene3D" id="3.30.110.170">
    <property type="entry name" value="Protein of unknown function (DUF541), domain 1"/>
    <property type="match status" value="1"/>
</dbReference>
<organism evidence="2">
    <name type="scientific">uncultured Anaerotruncus sp</name>
    <dbReference type="NCBI Taxonomy" id="905011"/>
    <lineage>
        <taxon>Bacteria</taxon>
        <taxon>Bacillati</taxon>
        <taxon>Bacillota</taxon>
        <taxon>Clostridia</taxon>
        <taxon>Eubacteriales</taxon>
        <taxon>Oscillospiraceae</taxon>
        <taxon>Anaerotruncus</taxon>
        <taxon>environmental samples</taxon>
    </lineage>
</organism>
<feature type="chain" id="PRO_5039511839" evidence="1">
    <location>
        <begin position="20"/>
        <end position="235"/>
    </location>
</feature>
<proteinExistence type="predicted"/>